<feature type="transmembrane region" description="Helical" evidence="1">
    <location>
        <begin position="50"/>
        <end position="68"/>
    </location>
</feature>
<dbReference type="InterPro" id="IPR045407">
    <property type="entry name" value="DUF6512"/>
</dbReference>
<evidence type="ECO:0000313" key="2">
    <source>
        <dbReference type="EMBL" id="SVA78564.1"/>
    </source>
</evidence>
<accession>A0A381YNP8</accession>
<keyword evidence="1" id="KW-0472">Membrane</keyword>
<dbReference type="EMBL" id="UINC01018657">
    <property type="protein sequence ID" value="SVA78564.1"/>
    <property type="molecule type" value="Genomic_DNA"/>
</dbReference>
<keyword evidence="1" id="KW-0812">Transmembrane</keyword>
<dbReference type="Pfam" id="PF20122">
    <property type="entry name" value="DUF6512"/>
    <property type="match status" value="1"/>
</dbReference>
<protein>
    <submittedName>
        <fullName evidence="2">Uncharacterized protein</fullName>
    </submittedName>
</protein>
<name>A0A381YNP8_9ZZZZ</name>
<gene>
    <name evidence="2" type="ORF">METZ01_LOCUS131418</name>
</gene>
<organism evidence="2">
    <name type="scientific">marine metagenome</name>
    <dbReference type="NCBI Taxonomy" id="408172"/>
    <lineage>
        <taxon>unclassified sequences</taxon>
        <taxon>metagenomes</taxon>
        <taxon>ecological metagenomes</taxon>
    </lineage>
</organism>
<keyword evidence="1" id="KW-1133">Transmembrane helix</keyword>
<evidence type="ECO:0000256" key="1">
    <source>
        <dbReference type="SAM" id="Phobius"/>
    </source>
</evidence>
<dbReference type="AlphaFoldDB" id="A0A381YNP8"/>
<proteinExistence type="predicted"/>
<feature type="transmembrane region" description="Helical" evidence="1">
    <location>
        <begin position="144"/>
        <end position="162"/>
    </location>
</feature>
<reference evidence="2" key="1">
    <citation type="submission" date="2018-05" db="EMBL/GenBank/DDBJ databases">
        <authorList>
            <person name="Lanie J.A."/>
            <person name="Ng W.-L."/>
            <person name="Kazmierczak K.M."/>
            <person name="Andrzejewski T.M."/>
            <person name="Davidsen T.M."/>
            <person name="Wayne K.J."/>
            <person name="Tettelin H."/>
            <person name="Glass J.I."/>
            <person name="Rusch D."/>
            <person name="Podicherti R."/>
            <person name="Tsui H.-C.T."/>
            <person name="Winkler M.E."/>
        </authorList>
    </citation>
    <scope>NUCLEOTIDE SEQUENCE</scope>
</reference>
<feature type="transmembrane region" description="Helical" evidence="1">
    <location>
        <begin position="109"/>
        <end position="132"/>
    </location>
</feature>
<feature type="transmembrane region" description="Helical" evidence="1">
    <location>
        <begin position="80"/>
        <end position="97"/>
    </location>
</feature>
<sequence>MKRRLILWEVGSFFWVALAGSALHFAFELSEFWKPLALFSSVNESTWEHLKMYFWPGLIVALVQYTYTRDISNNYWLAKFISLIVTPLGIIISYYGYLSITLPLFGTGFFMMDLMTMVIGLSCGSIAAYKTMMTPKIKGLPKKYIFSGYLILVMMFATFTYFPPEIFLFENFFGYEYKGEYGILENYEPYRVFKRD</sequence>